<dbReference type="PROSITE" id="PS00262">
    <property type="entry name" value="INSULIN"/>
    <property type="match status" value="1"/>
</dbReference>
<dbReference type="GO" id="GO:0005576">
    <property type="term" value="C:extracellular region"/>
    <property type="evidence" value="ECO:0007669"/>
    <property type="project" value="InterPro"/>
</dbReference>
<dbReference type="GO" id="GO:0005179">
    <property type="term" value="F:hormone activity"/>
    <property type="evidence" value="ECO:0007669"/>
    <property type="project" value="InterPro"/>
</dbReference>
<name>A0A0R3U4S8_MESCO</name>
<reference evidence="3 4" key="1">
    <citation type="submission" date="2018-10" db="EMBL/GenBank/DDBJ databases">
        <authorList>
            <consortium name="Pathogen Informatics"/>
        </authorList>
    </citation>
    <scope>NUCLEOTIDE SEQUENCE [LARGE SCALE GENOMIC DNA]</scope>
</reference>
<proteinExistence type="inferred from homology"/>
<feature type="domain" description="Insulin-like" evidence="2">
    <location>
        <begin position="99"/>
        <end position="188"/>
    </location>
</feature>
<dbReference type="SMART" id="SM00078">
    <property type="entry name" value="IlGF"/>
    <property type="match status" value="1"/>
</dbReference>
<evidence type="ECO:0000313" key="3">
    <source>
        <dbReference type="EMBL" id="VDD75666.1"/>
    </source>
</evidence>
<gene>
    <name evidence="3" type="ORF">MCOS_LOCUS1669</name>
</gene>
<evidence type="ECO:0000256" key="1">
    <source>
        <dbReference type="ARBA" id="ARBA00009034"/>
    </source>
</evidence>
<comment type="similarity">
    <text evidence="1">Belongs to the insulin family.</text>
</comment>
<evidence type="ECO:0000259" key="2">
    <source>
        <dbReference type="SMART" id="SM00078"/>
    </source>
</evidence>
<dbReference type="InterPro" id="IPR016179">
    <property type="entry name" value="Insulin-like"/>
</dbReference>
<keyword evidence="4" id="KW-1185">Reference proteome</keyword>
<dbReference type="InterPro" id="IPR022353">
    <property type="entry name" value="Insulin_CS"/>
</dbReference>
<dbReference type="InterPro" id="IPR036438">
    <property type="entry name" value="Insulin-like_sf"/>
</dbReference>
<dbReference type="Proteomes" id="UP000267029">
    <property type="component" value="Unassembled WGS sequence"/>
</dbReference>
<dbReference type="OrthoDB" id="6228922at2759"/>
<dbReference type="EMBL" id="UXSR01000223">
    <property type="protein sequence ID" value="VDD75666.1"/>
    <property type="molecule type" value="Genomic_DNA"/>
</dbReference>
<dbReference type="AlphaFoldDB" id="A0A0R3U4S8"/>
<organism evidence="3 4">
    <name type="scientific">Mesocestoides corti</name>
    <name type="common">Flatworm</name>
    <dbReference type="NCBI Taxonomy" id="53468"/>
    <lineage>
        <taxon>Eukaryota</taxon>
        <taxon>Metazoa</taxon>
        <taxon>Spiralia</taxon>
        <taxon>Lophotrochozoa</taxon>
        <taxon>Platyhelminthes</taxon>
        <taxon>Cestoda</taxon>
        <taxon>Eucestoda</taxon>
        <taxon>Cyclophyllidea</taxon>
        <taxon>Mesocestoididae</taxon>
        <taxon>Mesocestoides</taxon>
    </lineage>
</organism>
<evidence type="ECO:0000313" key="4">
    <source>
        <dbReference type="Proteomes" id="UP000267029"/>
    </source>
</evidence>
<protein>
    <recommendedName>
        <fullName evidence="2">Insulin-like domain-containing protein</fullName>
    </recommendedName>
</protein>
<dbReference type="Gene3D" id="1.10.100.10">
    <property type="entry name" value="Insulin-like"/>
    <property type="match status" value="1"/>
</dbReference>
<sequence>MGNRRLLYKREGPARILRLITIPRDPNTMLPLNHRIPVALATVVFLLMCRGCTVSPWEEWRLDAIPGEGLDEQVDPKASLTKRQTAVDNVYTEEEDRPRILCGEALIRALKKQCGARGTYSPYRKRAVHEVGRFRRTPPDVAFNHWSPVHLQKRYDDFCKLYLHFELDSPVAQCCCLGCTRAYLENFCEEP</sequence>
<accession>A0A0R3U4S8</accession>
<dbReference type="SUPFAM" id="SSF56994">
    <property type="entry name" value="Insulin-like"/>
    <property type="match status" value="1"/>
</dbReference>